<dbReference type="InterPro" id="IPR051906">
    <property type="entry name" value="TolC-like"/>
</dbReference>
<evidence type="ECO:0000256" key="1">
    <source>
        <dbReference type="ARBA" id="ARBA00004442"/>
    </source>
</evidence>
<comment type="subcellular location">
    <subcellularLocation>
        <location evidence="1">Cell outer membrane</location>
    </subcellularLocation>
</comment>
<keyword evidence="10" id="KW-1185">Reference proteome</keyword>
<dbReference type="Proteomes" id="UP000824010">
    <property type="component" value="Chromosome"/>
</dbReference>
<evidence type="ECO:0000256" key="8">
    <source>
        <dbReference type="SAM" id="Coils"/>
    </source>
</evidence>
<evidence type="ECO:0000256" key="2">
    <source>
        <dbReference type="ARBA" id="ARBA00007613"/>
    </source>
</evidence>
<dbReference type="InterPro" id="IPR003423">
    <property type="entry name" value="OMP_efflux"/>
</dbReference>
<reference evidence="9 10" key="1">
    <citation type="journal article" date="2021" name="Microorganisms">
        <title>The Ever-Expanding Pseudomonas Genus: Description of 43 New Species and Partition of the Pseudomonas putida Group.</title>
        <authorList>
            <person name="Girard L."/>
            <person name="Lood C."/>
            <person name="Hofte M."/>
            <person name="Vandamme P."/>
            <person name="Rokni-Zadeh H."/>
            <person name="van Noort V."/>
            <person name="Lavigne R."/>
            <person name="De Mot R."/>
        </authorList>
    </citation>
    <scope>NUCLEOTIDE SEQUENCE [LARGE SCALE GENOMIC DNA]</scope>
    <source>
        <strain evidence="9 10">COW77</strain>
    </source>
</reference>
<dbReference type="NCBIfam" id="TIGR01844">
    <property type="entry name" value="type_I_sec_TolC"/>
    <property type="match status" value="1"/>
</dbReference>
<keyword evidence="3" id="KW-0813">Transport</keyword>
<name>A0ABX8NPX7_9PSED</name>
<keyword evidence="7" id="KW-0998">Cell outer membrane</keyword>
<evidence type="ECO:0000256" key="3">
    <source>
        <dbReference type="ARBA" id="ARBA00022448"/>
    </source>
</evidence>
<gene>
    <name evidence="9" type="ORF">KSS90_07865</name>
</gene>
<dbReference type="InterPro" id="IPR010130">
    <property type="entry name" value="T1SS_OMP_TolC"/>
</dbReference>
<dbReference type="Pfam" id="PF02321">
    <property type="entry name" value="OEP"/>
    <property type="match status" value="2"/>
</dbReference>
<keyword evidence="8" id="KW-0175">Coiled coil</keyword>
<keyword evidence="6" id="KW-0472">Membrane</keyword>
<evidence type="ECO:0000256" key="6">
    <source>
        <dbReference type="ARBA" id="ARBA00023136"/>
    </source>
</evidence>
<evidence type="ECO:0000256" key="5">
    <source>
        <dbReference type="ARBA" id="ARBA00022692"/>
    </source>
</evidence>
<keyword evidence="4" id="KW-1134">Transmembrane beta strand</keyword>
<dbReference type="RefSeq" id="WP_217868904.1">
    <property type="nucleotide sequence ID" value="NZ_CP077077.1"/>
</dbReference>
<evidence type="ECO:0000256" key="4">
    <source>
        <dbReference type="ARBA" id="ARBA00022452"/>
    </source>
</evidence>
<organism evidence="9 10">
    <name type="scientific">Pseudomonas maumuensis</name>
    <dbReference type="NCBI Taxonomy" id="2842354"/>
    <lineage>
        <taxon>Bacteria</taxon>
        <taxon>Pseudomonadati</taxon>
        <taxon>Pseudomonadota</taxon>
        <taxon>Gammaproteobacteria</taxon>
        <taxon>Pseudomonadales</taxon>
        <taxon>Pseudomonadaceae</taxon>
        <taxon>Pseudomonas</taxon>
    </lineage>
</organism>
<dbReference type="EMBL" id="CP077077">
    <property type="protein sequence ID" value="QXH58102.1"/>
    <property type="molecule type" value="Genomic_DNA"/>
</dbReference>
<evidence type="ECO:0000313" key="9">
    <source>
        <dbReference type="EMBL" id="QXH58102.1"/>
    </source>
</evidence>
<dbReference type="PANTHER" id="PTHR30026">
    <property type="entry name" value="OUTER MEMBRANE PROTEIN TOLC"/>
    <property type="match status" value="1"/>
</dbReference>
<evidence type="ECO:0000256" key="7">
    <source>
        <dbReference type="ARBA" id="ARBA00023237"/>
    </source>
</evidence>
<protein>
    <submittedName>
        <fullName evidence="9">TolC family outer membrane protein</fullName>
    </submittedName>
</protein>
<accession>A0ABX8NPX7</accession>
<feature type="coiled-coil region" evidence="8">
    <location>
        <begin position="179"/>
        <end position="206"/>
    </location>
</feature>
<evidence type="ECO:0000313" key="10">
    <source>
        <dbReference type="Proteomes" id="UP000824010"/>
    </source>
</evidence>
<keyword evidence="5" id="KW-0812">Transmembrane</keyword>
<proteinExistence type="inferred from homology"/>
<dbReference type="PANTHER" id="PTHR30026:SF22">
    <property type="entry name" value="OUTER MEMBRANE EFFLUX PROTEIN"/>
    <property type="match status" value="1"/>
</dbReference>
<comment type="similarity">
    <text evidence="2">Belongs to the outer membrane factor (OMF) (TC 1.B.17) family.</text>
</comment>
<sequence length="427" mass="46751">MWLTLQPSGAKAAYEDSLPALKASDIAFLTPDAAIMLAYARSPALSQAFSQIKKGEAQKDEARSAYYPQLSLSGTYGQRGEYVYGPQLKQLLYDFGRTTGSIRNQTYLTESYRDDLMNTVTRVTGDTLLAYSSVKRYQDIVRVTENMLASLEEVKGIAEYRLNAGLSSASDALQATSRVAGLATTLEQYRNQLANAKANLAQLTGKQVDALADLPEVLLQAPVQEQGMIDYRSIPSVRSAIAQEKAADALLGATKAQHMPSISLSASRVHKYERDYNNSVPAWDNQFGVTVDIPIYQGGAVSARVLQAHEALEASKASVNQAWLDAEQKTATALSNWRGAEARVRSSVYQVSIATHTRDVYQEEYKLGYRSLNDLLSVEQDVFQALSSSSSAKFDRYDAVINYAVVQNTLLQLLGVDSPSQQALPDL</sequence>